<reference evidence="1 2" key="1">
    <citation type="submission" date="2018-05" db="EMBL/GenBank/DDBJ databases">
        <title>Abyssibacter profundi OUC007T gen. nov., sp. nov, a marine bacterium isolated from seawater of the Mariana Trench.</title>
        <authorList>
            <person name="Zhou S."/>
        </authorList>
    </citation>
    <scope>NUCLEOTIDE SEQUENCE [LARGE SCALE GENOMIC DNA]</scope>
    <source>
        <strain evidence="1 2">OUC007</strain>
    </source>
</reference>
<dbReference type="InterPro" id="IPR051468">
    <property type="entry name" value="Fungal_SecMetab_SDRs"/>
</dbReference>
<dbReference type="InterPro" id="IPR036291">
    <property type="entry name" value="NAD(P)-bd_dom_sf"/>
</dbReference>
<dbReference type="Gene3D" id="3.40.50.720">
    <property type="entry name" value="NAD(P)-binding Rossmann-like Domain"/>
    <property type="match status" value="1"/>
</dbReference>
<gene>
    <name evidence="1" type="ORF">DEH80_06110</name>
</gene>
<name>A0A363ULV9_9GAMM</name>
<dbReference type="SUPFAM" id="SSF51735">
    <property type="entry name" value="NAD(P)-binding Rossmann-fold domains"/>
    <property type="match status" value="1"/>
</dbReference>
<dbReference type="PANTHER" id="PTHR43544">
    <property type="entry name" value="SHORT-CHAIN DEHYDROGENASE/REDUCTASE"/>
    <property type="match status" value="1"/>
</dbReference>
<dbReference type="Proteomes" id="UP000251800">
    <property type="component" value="Unassembled WGS sequence"/>
</dbReference>
<dbReference type="EMBL" id="QEQK01000005">
    <property type="protein sequence ID" value="PWN56409.1"/>
    <property type="molecule type" value="Genomic_DNA"/>
</dbReference>
<dbReference type="InterPro" id="IPR002347">
    <property type="entry name" value="SDR_fam"/>
</dbReference>
<dbReference type="RefSeq" id="WP_109719603.1">
    <property type="nucleotide sequence ID" value="NZ_QEQK01000005.1"/>
</dbReference>
<protein>
    <submittedName>
        <fullName evidence="1">Cell-cell signaling protein</fullName>
    </submittedName>
</protein>
<accession>A0A363ULV9</accession>
<organism evidence="1 2">
    <name type="scientific">Abyssibacter profundi</name>
    <dbReference type="NCBI Taxonomy" id="2182787"/>
    <lineage>
        <taxon>Bacteria</taxon>
        <taxon>Pseudomonadati</taxon>
        <taxon>Pseudomonadota</taxon>
        <taxon>Gammaproteobacteria</taxon>
        <taxon>Chromatiales</taxon>
        <taxon>Oceanococcaceae</taxon>
        <taxon>Abyssibacter</taxon>
    </lineage>
</organism>
<dbReference type="OrthoDB" id="9785826at2"/>
<evidence type="ECO:0000313" key="1">
    <source>
        <dbReference type="EMBL" id="PWN56409.1"/>
    </source>
</evidence>
<dbReference type="PRINTS" id="PR00081">
    <property type="entry name" value="GDHRDH"/>
</dbReference>
<dbReference type="GO" id="GO:0016491">
    <property type="term" value="F:oxidoreductase activity"/>
    <property type="evidence" value="ECO:0007669"/>
    <property type="project" value="TreeGrafter"/>
</dbReference>
<dbReference type="PANTHER" id="PTHR43544:SF12">
    <property type="entry name" value="NAD(P)-BINDING ROSSMANN-FOLD SUPERFAMILY PROTEIN"/>
    <property type="match status" value="1"/>
</dbReference>
<sequence length="248" mass="26895">MEQPLEFGQLPDRFNALVVGGGGIGHALAEQLHAHAQCQHLAVAGRHSRCESADSQHPIDFAEPDSAQHLANSVAAHCPRLHLVVICTGLLNQPPHGPEKSLDQVKSSTLEQAFAVNAIGPLQLLQSLLPLLTHDEPSLIAALSARVGSIEDNRLGGWYSYRASKAALNQLWKTAAIELGRRRRHPTCVLLHPGTVDTPLSRPFQANVPPERLFEPARAAKQLLTVMAGVTRDDNGRFFAWDGAAIPW</sequence>
<comment type="caution">
    <text evidence="1">The sequence shown here is derived from an EMBL/GenBank/DDBJ whole genome shotgun (WGS) entry which is preliminary data.</text>
</comment>
<keyword evidence="2" id="KW-1185">Reference proteome</keyword>
<proteinExistence type="predicted"/>
<dbReference type="Pfam" id="PF00106">
    <property type="entry name" value="adh_short"/>
    <property type="match status" value="1"/>
</dbReference>
<dbReference type="AlphaFoldDB" id="A0A363ULV9"/>
<evidence type="ECO:0000313" key="2">
    <source>
        <dbReference type="Proteomes" id="UP000251800"/>
    </source>
</evidence>
<dbReference type="GO" id="GO:0005737">
    <property type="term" value="C:cytoplasm"/>
    <property type="evidence" value="ECO:0007669"/>
    <property type="project" value="TreeGrafter"/>
</dbReference>